<dbReference type="Pfam" id="PF00989">
    <property type="entry name" value="PAS"/>
    <property type="match status" value="1"/>
</dbReference>
<dbReference type="CDD" id="cd00082">
    <property type="entry name" value="HisKA"/>
    <property type="match status" value="1"/>
</dbReference>
<feature type="domain" description="PAC" evidence="12">
    <location>
        <begin position="387"/>
        <end position="439"/>
    </location>
</feature>
<dbReference type="SUPFAM" id="SSF55785">
    <property type="entry name" value="PYP-like sensor domain (PAS domain)"/>
    <property type="match status" value="2"/>
</dbReference>
<feature type="domain" description="PAS" evidence="11">
    <location>
        <begin position="313"/>
        <end position="358"/>
    </location>
</feature>
<proteinExistence type="predicted"/>
<keyword evidence="4" id="KW-0808">Transferase</keyword>
<dbReference type="PROSITE" id="PS50113">
    <property type="entry name" value="PAC"/>
    <property type="match status" value="1"/>
</dbReference>
<dbReference type="GO" id="GO:0006355">
    <property type="term" value="P:regulation of DNA-templated transcription"/>
    <property type="evidence" value="ECO:0007669"/>
    <property type="project" value="InterPro"/>
</dbReference>
<dbReference type="InterPro" id="IPR000700">
    <property type="entry name" value="PAS-assoc_C"/>
</dbReference>
<organism evidence="13 14">
    <name type="scientific">Sutterella wadsworthensis 2_1_59BFAA</name>
    <dbReference type="NCBI Taxonomy" id="742823"/>
    <lineage>
        <taxon>Bacteria</taxon>
        <taxon>Pseudomonadati</taxon>
        <taxon>Pseudomonadota</taxon>
        <taxon>Betaproteobacteria</taxon>
        <taxon>Burkholderiales</taxon>
        <taxon>Sutterellaceae</taxon>
        <taxon>Sutterella</taxon>
    </lineage>
</organism>
<dbReference type="Gene3D" id="3.30.450.20">
    <property type="entry name" value="PAS domain"/>
    <property type="match status" value="1"/>
</dbReference>
<keyword evidence="14" id="KW-1185">Reference proteome</keyword>
<dbReference type="InterPro" id="IPR000014">
    <property type="entry name" value="PAS"/>
</dbReference>
<dbReference type="InterPro" id="IPR003661">
    <property type="entry name" value="HisK_dim/P_dom"/>
</dbReference>
<dbReference type="EC" id="2.7.13.3" evidence="2"/>
<sequence length="791" mass="88363">MAIDFTDEQVASTFRKLSVSHDSSANSRVGIYASWAALVLLAACFFVVAVFMIDADRRAESVRLQQSTDLIVQAVESRLMGTTELLQKSSMRLIHIPGTPSRTAGAELAAMAFMQDRREVVDMALVDRDRKVLRHWASTSQSALMPDSPERRIDASAMYEPVRSVLTREAPVVTSPYSVKDTRQVFFDLFVPTPADDQVLMARINLSRLIADAANSVIGTTPYIFYLEADGKPVIDRKQFRTSARSLTYSTNIPLLNDPSLRLVSLSNEHSLFTTDNLKFWAIIALAGLLAVALGLLVSNQRQQHKAHQKLFAENSLRVAMSDSSVAGIRVTDREGRILFVNETFQKLVGYRTQELIGVMPPYPYWEDDISATLQDILAHPEDRQVRSIEFRVRRKDGLLFDGQLNVSPLLNENRRVIGWIGELYDITEQKRARERMKAAHERFTRVVQSMNSAICVLGGDPDHPRLLFRNTPYEKLFGDSPDGAIRLVKLISEKHSLIAREGVYDAETNRWFDARMQWLTWTDDTPARMIIATDITNQRETELALEAQMKRAETTQRLVTMGEMASSLAHELNQPLAAISNYASGASMMLQAGKLTREDTIGALDKVNRQAQRAAAIIKRIRGFAATKKTEPQFTSLTPESVVNETMELALIQAEKLNARINTTIEPNLPAMTGDSVMLEQLLLNLLKNAMEAVQPCPNHTIDLDVRLHESGSFIQFRVADHGTGIPDDAKTMLFDAFYSTKDEGMGMGLNICRSIVEVHHGRIVISDTPGGGATFTFTVPVAREHPDLM</sequence>
<evidence type="ECO:0000256" key="4">
    <source>
        <dbReference type="ARBA" id="ARBA00022679"/>
    </source>
</evidence>
<evidence type="ECO:0000256" key="3">
    <source>
        <dbReference type="ARBA" id="ARBA00022553"/>
    </source>
</evidence>
<dbReference type="GO" id="GO:0005524">
    <property type="term" value="F:ATP binding"/>
    <property type="evidence" value="ECO:0007669"/>
    <property type="project" value="UniProtKB-KW"/>
</dbReference>
<evidence type="ECO:0000256" key="8">
    <source>
        <dbReference type="ARBA" id="ARBA00023012"/>
    </source>
</evidence>
<dbReference type="InterPro" id="IPR003594">
    <property type="entry name" value="HATPase_dom"/>
</dbReference>
<keyword evidence="3" id="KW-0597">Phosphoprotein</keyword>
<dbReference type="EMBL" id="ADMG01000037">
    <property type="protein sequence ID" value="EKB30750.1"/>
    <property type="molecule type" value="Genomic_DNA"/>
</dbReference>
<feature type="transmembrane region" description="Helical" evidence="9">
    <location>
        <begin position="32"/>
        <end position="53"/>
    </location>
</feature>
<dbReference type="PRINTS" id="PR00344">
    <property type="entry name" value="BCTRLSENSOR"/>
</dbReference>
<dbReference type="InterPro" id="IPR001610">
    <property type="entry name" value="PAC"/>
</dbReference>
<dbReference type="RefSeq" id="WP_005436243.1">
    <property type="nucleotide sequence ID" value="NZ_JH815518.1"/>
</dbReference>
<evidence type="ECO:0000256" key="6">
    <source>
        <dbReference type="ARBA" id="ARBA00022777"/>
    </source>
</evidence>
<dbReference type="SMART" id="SM00091">
    <property type="entry name" value="PAS"/>
    <property type="match status" value="2"/>
</dbReference>
<dbReference type="GO" id="GO:0000155">
    <property type="term" value="F:phosphorelay sensor kinase activity"/>
    <property type="evidence" value="ECO:0007669"/>
    <property type="project" value="InterPro"/>
</dbReference>
<dbReference type="Gene3D" id="3.30.565.10">
    <property type="entry name" value="Histidine kinase-like ATPase, C-terminal domain"/>
    <property type="match status" value="1"/>
</dbReference>
<evidence type="ECO:0000313" key="14">
    <source>
        <dbReference type="Proteomes" id="UP000005835"/>
    </source>
</evidence>
<dbReference type="InterPro" id="IPR005467">
    <property type="entry name" value="His_kinase_dom"/>
</dbReference>
<dbReference type="SMART" id="SM00388">
    <property type="entry name" value="HisKA"/>
    <property type="match status" value="1"/>
</dbReference>
<dbReference type="PROSITE" id="PS50112">
    <property type="entry name" value="PAS"/>
    <property type="match status" value="1"/>
</dbReference>
<dbReference type="InterPro" id="IPR013767">
    <property type="entry name" value="PAS_fold"/>
</dbReference>
<dbReference type="NCBIfam" id="TIGR00229">
    <property type="entry name" value="sensory_box"/>
    <property type="match status" value="1"/>
</dbReference>
<keyword evidence="6" id="KW-0418">Kinase</keyword>
<dbReference type="InterPro" id="IPR036890">
    <property type="entry name" value="HATPase_C_sf"/>
</dbReference>
<dbReference type="CDD" id="cd00130">
    <property type="entry name" value="PAS"/>
    <property type="match status" value="1"/>
</dbReference>
<protein>
    <recommendedName>
        <fullName evidence="2">histidine kinase</fullName>
        <ecNumber evidence="2">2.7.13.3</ecNumber>
    </recommendedName>
</protein>
<keyword evidence="9" id="KW-0472">Membrane</keyword>
<dbReference type="OrthoDB" id="1931120at2"/>
<dbReference type="Proteomes" id="UP000005835">
    <property type="component" value="Unassembled WGS sequence"/>
</dbReference>
<dbReference type="eggNOG" id="COG4191">
    <property type="taxonomic scope" value="Bacteria"/>
</dbReference>
<evidence type="ECO:0000313" key="13">
    <source>
        <dbReference type="EMBL" id="EKB30750.1"/>
    </source>
</evidence>
<dbReference type="Pfam" id="PF00512">
    <property type="entry name" value="HisKA"/>
    <property type="match status" value="1"/>
</dbReference>
<keyword evidence="5" id="KW-0547">Nucleotide-binding</keyword>
<dbReference type="InterPro" id="IPR036097">
    <property type="entry name" value="HisK_dim/P_sf"/>
</dbReference>
<dbReference type="InterPro" id="IPR004358">
    <property type="entry name" value="Sig_transdc_His_kin-like_C"/>
</dbReference>
<dbReference type="SMART" id="SM00086">
    <property type="entry name" value="PAC"/>
    <property type="match status" value="1"/>
</dbReference>
<accession>K1JGS6</accession>
<dbReference type="SUPFAM" id="SSF47384">
    <property type="entry name" value="Homodimeric domain of signal transducing histidine kinase"/>
    <property type="match status" value="1"/>
</dbReference>
<reference evidence="13 14" key="1">
    <citation type="submission" date="2012-05" db="EMBL/GenBank/DDBJ databases">
        <title>The Genome Sequence of Sutterella wadsworthensis 2_1_59BFAA.</title>
        <authorList>
            <consortium name="The Broad Institute Genome Sequencing Platform"/>
            <person name="Earl A."/>
            <person name="Ward D."/>
            <person name="Feldgarden M."/>
            <person name="Gevers D."/>
            <person name="Daigneault M."/>
            <person name="Strauss J."/>
            <person name="Allen-Vercoe E."/>
            <person name="Walker B."/>
            <person name="Young S.K."/>
            <person name="Zeng Q."/>
            <person name="Gargeya S."/>
            <person name="Fitzgerald M."/>
            <person name="Haas B."/>
            <person name="Abouelleil A."/>
            <person name="Alvarado L."/>
            <person name="Arachchi H.M."/>
            <person name="Berlin A.M."/>
            <person name="Chapman S.B."/>
            <person name="Goldberg J."/>
            <person name="Griggs A."/>
            <person name="Gujja S."/>
            <person name="Hansen M."/>
            <person name="Howarth C."/>
            <person name="Imamovic A."/>
            <person name="Larimer J."/>
            <person name="McCowen C."/>
            <person name="Montmayeur A."/>
            <person name="Murphy C."/>
            <person name="Neiman D."/>
            <person name="Pearson M."/>
            <person name="Priest M."/>
            <person name="Roberts A."/>
            <person name="Saif S."/>
            <person name="Shea T."/>
            <person name="Sisk P."/>
            <person name="Sykes S."/>
            <person name="Wortman J."/>
            <person name="Nusbaum C."/>
            <person name="Birren B."/>
        </authorList>
    </citation>
    <scope>NUCLEOTIDE SEQUENCE [LARGE SCALE GENOMIC DNA]</scope>
    <source>
        <strain evidence="13 14">2_1_59BFAA</strain>
    </source>
</reference>
<evidence type="ECO:0000259" key="10">
    <source>
        <dbReference type="PROSITE" id="PS50109"/>
    </source>
</evidence>
<evidence type="ECO:0000256" key="5">
    <source>
        <dbReference type="ARBA" id="ARBA00022741"/>
    </source>
</evidence>
<dbReference type="PANTHER" id="PTHR43065">
    <property type="entry name" value="SENSOR HISTIDINE KINASE"/>
    <property type="match status" value="1"/>
</dbReference>
<feature type="domain" description="Histidine kinase" evidence="10">
    <location>
        <begin position="568"/>
        <end position="785"/>
    </location>
</feature>
<dbReference type="SMART" id="SM00387">
    <property type="entry name" value="HATPase_c"/>
    <property type="match status" value="1"/>
</dbReference>
<evidence type="ECO:0000256" key="9">
    <source>
        <dbReference type="SAM" id="Phobius"/>
    </source>
</evidence>
<dbReference type="Pfam" id="PF02518">
    <property type="entry name" value="HATPase_c"/>
    <property type="match status" value="1"/>
</dbReference>
<dbReference type="InterPro" id="IPR035965">
    <property type="entry name" value="PAS-like_dom_sf"/>
</dbReference>
<evidence type="ECO:0000256" key="7">
    <source>
        <dbReference type="ARBA" id="ARBA00022840"/>
    </source>
</evidence>
<dbReference type="PROSITE" id="PS50109">
    <property type="entry name" value="HIS_KIN"/>
    <property type="match status" value="1"/>
</dbReference>
<dbReference type="HOGENOM" id="CLU_011685_0_0_4"/>
<dbReference type="PANTHER" id="PTHR43065:SF10">
    <property type="entry name" value="PEROXIDE STRESS-ACTIVATED HISTIDINE KINASE MAK3"/>
    <property type="match status" value="1"/>
</dbReference>
<dbReference type="PATRIC" id="fig|742823.3.peg.1792"/>
<evidence type="ECO:0000259" key="11">
    <source>
        <dbReference type="PROSITE" id="PS50112"/>
    </source>
</evidence>
<dbReference type="Gene3D" id="1.10.287.130">
    <property type="match status" value="1"/>
</dbReference>
<comment type="catalytic activity">
    <reaction evidence="1">
        <text>ATP + protein L-histidine = ADP + protein N-phospho-L-histidine.</text>
        <dbReference type="EC" id="2.7.13.3"/>
    </reaction>
</comment>
<feature type="transmembrane region" description="Helical" evidence="9">
    <location>
        <begin position="280"/>
        <end position="298"/>
    </location>
</feature>
<comment type="caution">
    <text evidence="13">The sequence shown here is derived from an EMBL/GenBank/DDBJ whole genome shotgun (WGS) entry which is preliminary data.</text>
</comment>
<dbReference type="SUPFAM" id="SSF55874">
    <property type="entry name" value="ATPase domain of HSP90 chaperone/DNA topoisomerase II/histidine kinase"/>
    <property type="match status" value="1"/>
</dbReference>
<keyword evidence="9" id="KW-0812">Transmembrane</keyword>
<name>K1JGS6_9BURK</name>
<keyword evidence="9" id="KW-1133">Transmembrane helix</keyword>
<evidence type="ECO:0000256" key="1">
    <source>
        <dbReference type="ARBA" id="ARBA00000085"/>
    </source>
</evidence>
<dbReference type="AlphaFoldDB" id="K1JGS6"/>
<gene>
    <name evidence="13" type="ORF">HMPREF9465_01797</name>
</gene>
<keyword evidence="8" id="KW-0902">Two-component regulatory system</keyword>
<evidence type="ECO:0000259" key="12">
    <source>
        <dbReference type="PROSITE" id="PS50113"/>
    </source>
</evidence>
<evidence type="ECO:0000256" key="2">
    <source>
        <dbReference type="ARBA" id="ARBA00012438"/>
    </source>
</evidence>
<keyword evidence="7" id="KW-0067">ATP-binding</keyword>
<dbReference type="STRING" id="742823.HMPREF9465_01797"/>